<dbReference type="InterPro" id="IPR050768">
    <property type="entry name" value="UPF0353/GerABKA_families"/>
</dbReference>
<dbReference type="PANTHER" id="PTHR22550">
    <property type="entry name" value="SPORE GERMINATION PROTEIN"/>
    <property type="match status" value="1"/>
</dbReference>
<name>A0AAW3JMW0_9FIRM</name>
<sequence length="466" mass="53022">MRQQEISNLFKLDENFDLLHREVRIGGRKVSIYSVDGFLPGDTIEKLMQFFYSIKEEDMPENLAGFISKSTPFVDIIEIDKEQDFIDNFLAGLTCMMIEGYEGILALDLREYPGRSVEEPEKDKVLRGSRDGFIEALIPNMALIRRRIRDKNLMFKFARVGRSSRTDIAVGYMYGRVNEKDVKKVMDSINSMDVDALTMNQESLAEMLFPGKWINPFPKYKYTERPDTAAASMLEGSIVILVDNSPAVMILPTSLFGIIEDANDYYFPPVTGTYLRITRMVTNILAVFITPVFLLLIENPEWVPKPLEFILIRDDINVAPVFQFLILEFAIDGLKMAAVNTPNMLTTPLSIVAGIVFGDYTVDSGWFNPEIMLYMAFVAVANYTQSNMELTYAVKFHRVILLILTSIFGVYGFIAGTVLLIASLLMTHTLLGEGYLYPLIPFNAKCLARRFFRMSLPAYEKTHKQE</sequence>
<dbReference type="PANTHER" id="PTHR22550:SF9">
    <property type="entry name" value="STAGE V SPORULATION PROTEIN AF"/>
    <property type="match status" value="1"/>
</dbReference>
<dbReference type="Proteomes" id="UP000050833">
    <property type="component" value="Unassembled WGS sequence"/>
</dbReference>
<keyword evidence="5" id="KW-1185">Reference proteome</keyword>
<evidence type="ECO:0000256" key="2">
    <source>
        <dbReference type="ARBA" id="ARBA00023136"/>
    </source>
</evidence>
<keyword evidence="3" id="KW-1133">Transmembrane helix</keyword>
<dbReference type="Pfam" id="PF03323">
    <property type="entry name" value="GerA"/>
    <property type="match status" value="1"/>
</dbReference>
<evidence type="ECO:0000313" key="5">
    <source>
        <dbReference type="Proteomes" id="UP000050833"/>
    </source>
</evidence>
<feature type="transmembrane region" description="Helical" evidence="3">
    <location>
        <begin position="396"/>
        <end position="422"/>
    </location>
</feature>
<comment type="caution">
    <text evidence="4">The sequence shown here is derived from an EMBL/GenBank/DDBJ whole genome shotgun (WGS) entry which is preliminary data.</text>
</comment>
<keyword evidence="2 3" id="KW-0472">Membrane</keyword>
<reference evidence="4 5" key="1">
    <citation type="submission" date="2015-10" db="EMBL/GenBank/DDBJ databases">
        <title>Butyribacter intestini gen. nov., sp. nov., a butyric acid-producing bacterium of the family Lachnospiraceae isolated from the human faeces.</title>
        <authorList>
            <person name="Zou Y."/>
            <person name="Xue W."/>
            <person name="Luo G."/>
            <person name="Lv M."/>
        </authorList>
    </citation>
    <scope>NUCLEOTIDE SEQUENCE [LARGE SCALE GENOMIC DNA]</scope>
    <source>
        <strain evidence="4 5">TF01-11</strain>
    </source>
</reference>
<dbReference type="GO" id="GO:0009847">
    <property type="term" value="P:spore germination"/>
    <property type="evidence" value="ECO:0007669"/>
    <property type="project" value="InterPro"/>
</dbReference>
<accession>A0AAW3JMW0</accession>
<evidence type="ECO:0000313" key="4">
    <source>
        <dbReference type="EMBL" id="KQC84208.1"/>
    </source>
</evidence>
<feature type="transmembrane region" description="Helical" evidence="3">
    <location>
        <begin position="280"/>
        <end position="297"/>
    </location>
</feature>
<dbReference type="EMBL" id="LLKB01000007">
    <property type="protein sequence ID" value="KQC84208.1"/>
    <property type="molecule type" value="Genomic_DNA"/>
</dbReference>
<dbReference type="GO" id="GO:0016020">
    <property type="term" value="C:membrane"/>
    <property type="evidence" value="ECO:0007669"/>
    <property type="project" value="InterPro"/>
</dbReference>
<dbReference type="AlphaFoldDB" id="A0AAW3JMW0"/>
<comment type="similarity">
    <text evidence="1">Belongs to the GerABKA family.</text>
</comment>
<feature type="transmembrane region" description="Helical" evidence="3">
    <location>
        <begin position="366"/>
        <end position="384"/>
    </location>
</feature>
<evidence type="ECO:0000256" key="1">
    <source>
        <dbReference type="ARBA" id="ARBA00005278"/>
    </source>
</evidence>
<organism evidence="4 5">
    <name type="scientific">Butyribacter intestini</name>
    <dbReference type="NCBI Taxonomy" id="1703332"/>
    <lineage>
        <taxon>Bacteria</taxon>
        <taxon>Bacillati</taxon>
        <taxon>Bacillota</taxon>
        <taxon>Clostridia</taxon>
        <taxon>Lachnospirales</taxon>
        <taxon>Lachnospiraceae</taxon>
        <taxon>Butyribacter</taxon>
    </lineage>
</organism>
<evidence type="ECO:0000256" key="3">
    <source>
        <dbReference type="SAM" id="Phobius"/>
    </source>
</evidence>
<gene>
    <name evidence="4" type="ORF">APZ18_14575</name>
</gene>
<dbReference type="InterPro" id="IPR004995">
    <property type="entry name" value="Spore_Ger"/>
</dbReference>
<keyword evidence="3" id="KW-0812">Transmembrane</keyword>
<protein>
    <submittedName>
        <fullName evidence="4">Spore gernimation protein GerA</fullName>
    </submittedName>
</protein>
<dbReference type="PIRSF" id="PIRSF005690">
    <property type="entry name" value="GerBA"/>
    <property type="match status" value="1"/>
</dbReference>
<proteinExistence type="inferred from homology"/>